<organism evidence="1 2">
    <name type="scientific">Flavobacterium jumunjinense</name>
    <dbReference type="NCBI Taxonomy" id="998845"/>
    <lineage>
        <taxon>Bacteria</taxon>
        <taxon>Pseudomonadati</taxon>
        <taxon>Bacteroidota</taxon>
        <taxon>Flavobacteriia</taxon>
        <taxon>Flavobacteriales</taxon>
        <taxon>Flavobacteriaceae</taxon>
        <taxon>Flavobacterium</taxon>
    </lineage>
</organism>
<dbReference type="EMBL" id="JBHMEY010000014">
    <property type="protein sequence ID" value="MFB9096254.1"/>
    <property type="molecule type" value="Genomic_DNA"/>
</dbReference>
<proteinExistence type="predicted"/>
<gene>
    <name evidence="1" type="ORF">ACFFVF_06985</name>
</gene>
<dbReference type="Proteomes" id="UP001589607">
    <property type="component" value="Unassembled WGS sequence"/>
</dbReference>
<comment type="caution">
    <text evidence="1">The sequence shown here is derived from an EMBL/GenBank/DDBJ whole genome shotgun (WGS) entry which is preliminary data.</text>
</comment>
<keyword evidence="2" id="KW-1185">Reference proteome</keyword>
<accession>A0ABV5GLP0</accession>
<dbReference type="RefSeq" id="WP_236458257.1">
    <property type="nucleotide sequence ID" value="NZ_CBCSGE010000009.1"/>
</dbReference>
<evidence type="ECO:0000313" key="2">
    <source>
        <dbReference type="Proteomes" id="UP001589607"/>
    </source>
</evidence>
<protein>
    <submittedName>
        <fullName evidence="1">Cupin domain-containing protein</fullName>
    </submittedName>
</protein>
<name>A0ABV5GLP0_9FLAO</name>
<reference evidence="1 2" key="1">
    <citation type="submission" date="2024-09" db="EMBL/GenBank/DDBJ databases">
        <authorList>
            <person name="Sun Q."/>
            <person name="Mori K."/>
        </authorList>
    </citation>
    <scope>NUCLEOTIDE SEQUENCE [LARGE SCALE GENOMIC DNA]</scope>
    <source>
        <strain evidence="1 2">CECT 7955</strain>
    </source>
</reference>
<sequence length="391" mass="44418">MSSEKWNTLLNNTNRLTTPAMQKEILSAEECELFLDLIAKSTQQFAKEKKPYNGLKVFTKGVQDVSQNEPFIENPPQDNESLKEWSTRSFKGEPFGFIMNFLENYNNTIVEEMAKKVAPLIAELGYPFAGLSMLYFMGDYGYTPFGVHRGSAGEDGVLFHLGPATKTFYIWETDEYNRLTNHATSYKNVEEILHAATAYILEPGDAISFPDDMYHVANTEEFSVSLVLDYRRASQGKVKELIINELLQVNPDNDTLLNHIPPSELLQTLNFQNESEQAVKRLMSRLKSNGGFMKPSILSYSNLDLQGTYQLKKPFSLELLPLKKQQSTVFARGHEIIIENNKELLDFINLINTGAPINLATLNIGLQPETLGFDLFQFLMKVDETEILRKL</sequence>
<evidence type="ECO:0000313" key="1">
    <source>
        <dbReference type="EMBL" id="MFB9096254.1"/>
    </source>
</evidence>